<feature type="compositionally biased region" description="Basic residues" evidence="7">
    <location>
        <begin position="1140"/>
        <end position="1149"/>
    </location>
</feature>
<protein>
    <recommendedName>
        <fullName evidence="8">RING-type domain-containing protein</fullName>
    </recommendedName>
</protein>
<feature type="domain" description="RING-type" evidence="8">
    <location>
        <begin position="27"/>
        <end position="66"/>
    </location>
</feature>
<dbReference type="EMBL" id="OU892280">
    <property type="protein sequence ID" value="CAG9768063.1"/>
    <property type="molecule type" value="Genomic_DNA"/>
</dbReference>
<proteinExistence type="predicted"/>
<dbReference type="SUPFAM" id="SSF57850">
    <property type="entry name" value="RING/U-box"/>
    <property type="match status" value="1"/>
</dbReference>
<feature type="region of interest" description="Disordered" evidence="7">
    <location>
        <begin position="875"/>
        <end position="946"/>
    </location>
</feature>
<evidence type="ECO:0000313" key="9">
    <source>
        <dbReference type="EMBL" id="CAG9768063.1"/>
    </source>
</evidence>
<evidence type="ECO:0000256" key="7">
    <source>
        <dbReference type="SAM" id="MobiDB-lite"/>
    </source>
</evidence>
<feature type="region of interest" description="Disordered" evidence="7">
    <location>
        <begin position="1006"/>
        <end position="1090"/>
    </location>
</feature>
<dbReference type="InterPro" id="IPR001841">
    <property type="entry name" value="Znf_RING"/>
</dbReference>
<dbReference type="PANTHER" id="PTHR10825">
    <property type="entry name" value="RING FINGER DOMAIN-CONTAINING, POLYCOMB GROUP COMPONENT"/>
    <property type="match status" value="1"/>
</dbReference>
<dbReference type="Pfam" id="PF16207">
    <property type="entry name" value="RAWUL"/>
    <property type="match status" value="1"/>
</dbReference>
<name>A0A9N9QPC2_9CUCU</name>
<keyword evidence="2" id="KW-0479">Metal-binding</keyword>
<keyword evidence="10" id="KW-1185">Reference proteome</keyword>
<feature type="region of interest" description="Disordered" evidence="7">
    <location>
        <begin position="1100"/>
        <end position="1119"/>
    </location>
</feature>
<feature type="region of interest" description="Disordered" evidence="7">
    <location>
        <begin position="456"/>
        <end position="493"/>
    </location>
</feature>
<dbReference type="Pfam" id="PF13923">
    <property type="entry name" value="zf-C3HC4_2"/>
    <property type="match status" value="1"/>
</dbReference>
<dbReference type="SMART" id="SM00184">
    <property type="entry name" value="RING"/>
    <property type="match status" value="1"/>
</dbReference>
<feature type="region of interest" description="Disordered" evidence="7">
    <location>
        <begin position="372"/>
        <end position="403"/>
    </location>
</feature>
<feature type="compositionally biased region" description="Gly residues" evidence="7">
    <location>
        <begin position="1335"/>
        <end position="1345"/>
    </location>
</feature>
<feature type="region of interest" description="Disordered" evidence="7">
    <location>
        <begin position="1169"/>
        <end position="1345"/>
    </location>
</feature>
<feature type="compositionally biased region" description="Polar residues" evidence="7">
    <location>
        <begin position="928"/>
        <end position="946"/>
    </location>
</feature>
<reference evidence="9" key="1">
    <citation type="submission" date="2022-01" db="EMBL/GenBank/DDBJ databases">
        <authorList>
            <person name="King R."/>
        </authorList>
    </citation>
    <scope>NUCLEOTIDE SEQUENCE</scope>
</reference>
<feature type="compositionally biased region" description="Polar residues" evidence="7">
    <location>
        <begin position="1286"/>
        <end position="1298"/>
    </location>
</feature>
<sequence>MDKDKLKTMMSKAQKGPISELNSCITCKLCKGYYIDATTIIECLHTFCRSCIVRYLESNKYCPICDVQVHKTKPLLNIRRDKTIQDLVYKLVPRLYHNECKRRKIFYEATPLAKPSTFEESTTTQYEYILAPEETINLTLSYNGCSGSSKPRYLRCPSAVTILHLVKLIQAKYELTERHKVDIFYNQDILGSNFSLMDVAYTYSWKKKEPLNLTYKIYECRAKKPKLDNVNMTNNNNNNWKEVQLRISENGEMSITGIQDANMLELLDATENFESAVVINESKCSVETLKAEEASVVEKPLENHRKELPELKSIGKTIANTTTVTSTSTRATPNTKLLNSGIKMVINNAKSGAGMATIKSNNKQLEINKPSTTTICSSSSNAPLTSENLTPTFSKPTPVKSTPNSITALSKSIELSKTLNLNSELSVIPLNANVALSSCSTTTVFSTVNRSMCSTKSDENSYSNFTKPTSEIDKGSISKEGNNLKRKHEDSENNSLLEIPAKLPKPTILNHSIGLMNLSNNHPLKKHTKINRNGERKNIDLNNDKTSTNFTLSHVLVPQKSMDTTPSKPIIINKNLSYFATPKSEQGPKILNSLARNGEVPISKPSNSYQNSPIIIPSQLPHHQNLNSLQTKQTSNKDPVKNNHDYKANTQKSTNESNNKDESQMGQSLPLPAPVPNCSTATIKAKPSTPIGYKTLRDPPKSWNSQINSQIARVNQTVKAQQMANAAAAAAAAAAASQAGLSPGQFAGDLKSVRPAKFFKGRNVPRYLGNPASGVKPMYQVQISPDKDKNPERHTQTTIKSDKSEIKKHSIVKIDPKTLKPISEKAPEISNLSNMSSSLVLNVSTANNPELRINSTMAGDLKINTSSVSIFNPLKLQQSSPKNERKSPKSPQSPKVNKSNSSTNSAMTTTTASNAMALSPKQQRDKTSLTFTPSNPFVPNLTSPTLNPNQFLFPAGGFPSYDPRVVAAYHSLWYSQRMAAAAAAGLVPSPLPHAFGLNMGLNSPLSPGVSSKHSTQTKPTNQPSSRASHNNSPVMQKSSPSPSSSSPVMRKSSPSPNSNSPIMGKSSPNTGNKKLKDTSAGKTDKSLETALEKITQNKAKELNANNKEVTNGSPVHGAAVQQGASNKGVIGEKVNQNCQRHSRKEKNVKKASENQTIKVLGNEILKNASAVKEKNMPPKISETKPTSVAPEMLTDAKNQVNSEEKEPAFSVDKEASHENTKQPPVKEIQKEKPSEENISKEIQIRLENTSENSSCSNSGTNNKAADEVCSKTSDNLGTNGDKDTVNEQLGSSNEQSSLPGIDNGKALSVSTAEEKNEADKSANDVSQKKSEAEGSLGGGDGTSSV</sequence>
<dbReference type="InterPro" id="IPR032443">
    <property type="entry name" value="RAWUL"/>
</dbReference>
<dbReference type="Gene3D" id="3.10.20.90">
    <property type="entry name" value="Phosphatidylinositol 3-kinase Catalytic Subunit, Chain A, domain 1"/>
    <property type="match status" value="1"/>
</dbReference>
<feature type="compositionally biased region" description="Polar residues" evidence="7">
    <location>
        <begin position="456"/>
        <end position="469"/>
    </location>
</feature>
<feature type="region of interest" description="Disordered" evidence="7">
    <location>
        <begin position="784"/>
        <end position="803"/>
    </location>
</feature>
<feature type="compositionally biased region" description="Polar residues" evidence="7">
    <location>
        <begin position="648"/>
        <end position="657"/>
    </location>
</feature>
<keyword evidence="3 6" id="KW-0863">Zinc-finger</keyword>
<evidence type="ECO:0000256" key="6">
    <source>
        <dbReference type="PROSITE-ProRule" id="PRU00175"/>
    </source>
</evidence>
<evidence type="ECO:0000256" key="2">
    <source>
        <dbReference type="ARBA" id="ARBA00022723"/>
    </source>
</evidence>
<feature type="region of interest" description="Disordered" evidence="7">
    <location>
        <begin position="1124"/>
        <end position="1154"/>
    </location>
</feature>
<feature type="compositionally biased region" description="Basic and acidic residues" evidence="7">
    <location>
        <begin position="1202"/>
        <end position="1220"/>
    </location>
</feature>
<dbReference type="InterPro" id="IPR017907">
    <property type="entry name" value="Znf_RING_CS"/>
</dbReference>
<feature type="compositionally biased region" description="Low complexity" evidence="7">
    <location>
        <begin position="1032"/>
        <end position="1061"/>
    </location>
</feature>
<feature type="compositionally biased region" description="Basic and acidic residues" evidence="7">
    <location>
        <begin position="638"/>
        <end position="647"/>
    </location>
</feature>
<evidence type="ECO:0000256" key="1">
    <source>
        <dbReference type="ARBA" id="ARBA00004123"/>
    </source>
</evidence>
<dbReference type="GO" id="GO:0008270">
    <property type="term" value="F:zinc ion binding"/>
    <property type="evidence" value="ECO:0007669"/>
    <property type="project" value="UniProtKB-KW"/>
</dbReference>
<evidence type="ECO:0000313" key="10">
    <source>
        <dbReference type="Proteomes" id="UP001152799"/>
    </source>
</evidence>
<dbReference type="PROSITE" id="PS00518">
    <property type="entry name" value="ZF_RING_1"/>
    <property type="match status" value="1"/>
</dbReference>
<feature type="compositionally biased region" description="Basic and acidic residues" evidence="7">
    <location>
        <begin position="785"/>
        <end position="803"/>
    </location>
</feature>
<dbReference type="PANTHER" id="PTHR10825:SF72">
    <property type="entry name" value="UBIQUITIN-LIKE DOMAIN-CONTAINING PROTEIN"/>
    <property type="match status" value="1"/>
</dbReference>
<feature type="compositionally biased region" description="Polar residues" evidence="7">
    <location>
        <begin position="889"/>
        <end position="898"/>
    </location>
</feature>
<dbReference type="OrthoDB" id="1305878at2759"/>
<organism evidence="9 10">
    <name type="scientific">Ceutorhynchus assimilis</name>
    <name type="common">cabbage seed weevil</name>
    <dbReference type="NCBI Taxonomy" id="467358"/>
    <lineage>
        <taxon>Eukaryota</taxon>
        <taxon>Metazoa</taxon>
        <taxon>Ecdysozoa</taxon>
        <taxon>Arthropoda</taxon>
        <taxon>Hexapoda</taxon>
        <taxon>Insecta</taxon>
        <taxon>Pterygota</taxon>
        <taxon>Neoptera</taxon>
        <taxon>Endopterygota</taxon>
        <taxon>Coleoptera</taxon>
        <taxon>Polyphaga</taxon>
        <taxon>Cucujiformia</taxon>
        <taxon>Curculionidae</taxon>
        <taxon>Ceutorhynchinae</taxon>
        <taxon>Ceutorhynchus</taxon>
    </lineage>
</organism>
<dbReference type="FunFam" id="3.30.40.10:FF:000122">
    <property type="entry name" value="polycomb group RING finger protein 1"/>
    <property type="match status" value="1"/>
</dbReference>
<evidence type="ECO:0000256" key="4">
    <source>
        <dbReference type="ARBA" id="ARBA00022833"/>
    </source>
</evidence>
<keyword evidence="4" id="KW-0862">Zinc</keyword>
<dbReference type="GO" id="GO:0035102">
    <property type="term" value="C:PRC1 complex"/>
    <property type="evidence" value="ECO:0007669"/>
    <property type="project" value="TreeGrafter"/>
</dbReference>
<dbReference type="Gene3D" id="3.30.40.10">
    <property type="entry name" value="Zinc/RING finger domain, C3HC4 (zinc finger)"/>
    <property type="match status" value="1"/>
</dbReference>
<evidence type="ECO:0000256" key="3">
    <source>
        <dbReference type="ARBA" id="ARBA00022771"/>
    </source>
</evidence>
<feature type="compositionally biased region" description="Low complexity" evidence="7">
    <location>
        <begin position="1247"/>
        <end position="1262"/>
    </location>
</feature>
<feature type="region of interest" description="Disordered" evidence="7">
    <location>
        <begin position="630"/>
        <end position="674"/>
    </location>
</feature>
<feature type="compositionally biased region" description="Basic and acidic residues" evidence="7">
    <location>
        <begin position="1074"/>
        <end position="1090"/>
    </location>
</feature>
<dbReference type="GO" id="GO:1990841">
    <property type="term" value="F:promoter-specific chromatin binding"/>
    <property type="evidence" value="ECO:0007669"/>
    <property type="project" value="TreeGrafter"/>
</dbReference>
<dbReference type="GO" id="GO:0000122">
    <property type="term" value="P:negative regulation of transcription by RNA polymerase II"/>
    <property type="evidence" value="ECO:0007669"/>
    <property type="project" value="TreeGrafter"/>
</dbReference>
<feature type="compositionally biased region" description="Basic and acidic residues" evidence="7">
    <location>
        <begin position="1312"/>
        <end position="1332"/>
    </location>
</feature>
<feature type="compositionally biased region" description="Basic and acidic residues" evidence="7">
    <location>
        <begin position="1227"/>
        <end position="1244"/>
    </location>
</feature>
<comment type="subcellular location">
    <subcellularLocation>
        <location evidence="1">Nucleus</location>
    </subcellularLocation>
</comment>
<keyword evidence="5" id="KW-0539">Nucleus</keyword>
<feature type="compositionally biased region" description="Polar residues" evidence="7">
    <location>
        <begin position="1006"/>
        <end position="1031"/>
    </location>
</feature>
<dbReference type="Proteomes" id="UP001152799">
    <property type="component" value="Chromosome 4"/>
</dbReference>
<evidence type="ECO:0000256" key="5">
    <source>
        <dbReference type="ARBA" id="ARBA00023242"/>
    </source>
</evidence>
<accession>A0A9N9QPC2</accession>
<feature type="compositionally biased region" description="Low complexity" evidence="7">
    <location>
        <begin position="899"/>
        <end position="917"/>
    </location>
</feature>
<evidence type="ECO:0000259" key="8">
    <source>
        <dbReference type="PROSITE" id="PS50089"/>
    </source>
</evidence>
<dbReference type="PROSITE" id="PS50089">
    <property type="entry name" value="ZF_RING_2"/>
    <property type="match status" value="1"/>
</dbReference>
<gene>
    <name evidence="9" type="ORF">CEUTPL_LOCUS8611</name>
</gene>
<dbReference type="InterPro" id="IPR013083">
    <property type="entry name" value="Znf_RING/FYVE/PHD"/>
</dbReference>